<dbReference type="Proteomes" id="UP001335648">
    <property type="component" value="Unassembled WGS sequence"/>
</dbReference>
<feature type="compositionally biased region" description="Pro residues" evidence="1">
    <location>
        <begin position="158"/>
        <end position="169"/>
    </location>
</feature>
<evidence type="ECO:0000313" key="3">
    <source>
        <dbReference type="Proteomes" id="UP001335648"/>
    </source>
</evidence>
<keyword evidence="3" id="KW-1185">Reference proteome</keyword>
<comment type="caution">
    <text evidence="2">The sequence shown here is derived from an EMBL/GenBank/DDBJ whole genome shotgun (WGS) entry which is preliminary data.</text>
</comment>
<proteinExistence type="predicted"/>
<name>A0AAN8DDT8_9TELE</name>
<dbReference type="EMBL" id="JAULUE010002046">
    <property type="protein sequence ID" value="KAK5915838.1"/>
    <property type="molecule type" value="Genomic_DNA"/>
</dbReference>
<evidence type="ECO:0000256" key="1">
    <source>
        <dbReference type="SAM" id="MobiDB-lite"/>
    </source>
</evidence>
<feature type="region of interest" description="Disordered" evidence="1">
    <location>
        <begin position="291"/>
        <end position="320"/>
    </location>
</feature>
<dbReference type="AlphaFoldDB" id="A0AAN8DDT8"/>
<organism evidence="2 3">
    <name type="scientific">Champsocephalus esox</name>
    <name type="common">pike icefish</name>
    <dbReference type="NCBI Taxonomy" id="159716"/>
    <lineage>
        <taxon>Eukaryota</taxon>
        <taxon>Metazoa</taxon>
        <taxon>Chordata</taxon>
        <taxon>Craniata</taxon>
        <taxon>Vertebrata</taxon>
        <taxon>Euteleostomi</taxon>
        <taxon>Actinopterygii</taxon>
        <taxon>Neopterygii</taxon>
        <taxon>Teleostei</taxon>
        <taxon>Neoteleostei</taxon>
        <taxon>Acanthomorphata</taxon>
        <taxon>Eupercaria</taxon>
        <taxon>Perciformes</taxon>
        <taxon>Notothenioidei</taxon>
        <taxon>Channichthyidae</taxon>
        <taxon>Champsocephalus</taxon>
    </lineage>
</organism>
<gene>
    <name evidence="2" type="ORF">CesoFtcFv8_001395</name>
</gene>
<feature type="region of interest" description="Disordered" evidence="1">
    <location>
        <begin position="1"/>
        <end position="87"/>
    </location>
</feature>
<feature type="compositionally biased region" description="Polar residues" evidence="1">
    <location>
        <begin position="176"/>
        <end position="211"/>
    </location>
</feature>
<dbReference type="PANTHER" id="PTHR38004">
    <property type="entry name" value="PROLINE-RICH PROTEIN 33"/>
    <property type="match status" value="1"/>
</dbReference>
<accession>A0AAN8DDT8</accession>
<feature type="region of interest" description="Disordered" evidence="1">
    <location>
        <begin position="158"/>
        <end position="279"/>
    </location>
</feature>
<protein>
    <submittedName>
        <fullName evidence="2">Uncharacterized protein</fullName>
    </submittedName>
</protein>
<evidence type="ECO:0000313" key="2">
    <source>
        <dbReference type="EMBL" id="KAK5915838.1"/>
    </source>
</evidence>
<reference evidence="2 3" key="1">
    <citation type="journal article" date="2023" name="Mol. Biol. Evol.">
        <title>Genomics of Secondarily Temperate Adaptation in the Only Non-Antarctic Icefish.</title>
        <authorList>
            <person name="Rivera-Colon A.G."/>
            <person name="Rayamajhi N."/>
            <person name="Minhas B.F."/>
            <person name="Madrigal G."/>
            <person name="Bilyk K.T."/>
            <person name="Yoon V."/>
            <person name="Hune M."/>
            <person name="Gregory S."/>
            <person name="Cheng C.H.C."/>
            <person name="Catchen J.M."/>
        </authorList>
    </citation>
    <scope>NUCLEOTIDE SEQUENCE [LARGE SCALE GENOMIC DNA]</scope>
    <source>
        <strain evidence="2">JC2023a</strain>
    </source>
</reference>
<dbReference type="PANTHER" id="PTHR38004:SF1">
    <property type="entry name" value="PROLINE-RICH PROTEIN 33"/>
    <property type="match status" value="1"/>
</dbReference>
<sequence length="328" mass="35348">MLMDVGYSNGLEPDLSQPYPPPLMPKPGKDNARLQKLKKKRAKKKNSLSQTPIPFRSCLSPVNEASTDLEHSDQSSPPRTPESVYIADPSVSSFPFDSFCDPSASAFPHPRSSPYQKTGSFPTQSYIGQIRTSEEQVAPLYECSSFLFDEMTPFIMPPSISPPQSPPKQVPRNPLAFNSNRTPNSHWSVTTVPPASVSQSSPKISTHSLTLSPAAPNCDPGPAPSLVADLPPPPSLLSVSNSQQSMQQSTSDLSTPKASFSEAPIPMPKAGLSLSQSSIPKQRNVTAISAKNWAQREGSSEDQSFSCADGSPGRQPLHKVSDINCIFN</sequence>
<feature type="compositionally biased region" description="Basic residues" evidence="1">
    <location>
        <begin position="35"/>
        <end position="46"/>
    </location>
</feature>
<feature type="compositionally biased region" description="Low complexity" evidence="1">
    <location>
        <begin position="236"/>
        <end position="255"/>
    </location>
</feature>